<reference evidence="1 2" key="1">
    <citation type="submission" date="2018-10" db="EMBL/GenBank/DDBJ databases">
        <authorList>
            <person name="Perry B.J."/>
            <person name="Sullivan J.T."/>
            <person name="Murphy R.J.T."/>
            <person name="Ramsay J.P."/>
            <person name="Ronson C.W."/>
        </authorList>
    </citation>
    <scope>NUCLEOTIDE SEQUENCE [LARGE SCALE GENOMIC DNA]</scope>
    <source>
        <strain evidence="1 2">NZP2014</strain>
    </source>
</reference>
<dbReference type="AlphaFoldDB" id="A0A6M7UJL1"/>
<dbReference type="EMBL" id="CP033361">
    <property type="protein sequence ID" value="QKC75967.1"/>
    <property type="molecule type" value="Genomic_DNA"/>
</dbReference>
<accession>A0A6M7UJL1</accession>
<keyword evidence="2" id="KW-1185">Reference proteome</keyword>
<protein>
    <submittedName>
        <fullName evidence="1">Uncharacterized protein</fullName>
    </submittedName>
</protein>
<evidence type="ECO:0000313" key="2">
    <source>
        <dbReference type="Proteomes" id="UP000503339"/>
    </source>
</evidence>
<gene>
    <name evidence="1" type="ORF">EB233_10815</name>
</gene>
<dbReference type="KEGG" id="merd:EB233_10815"/>
<dbReference type="Proteomes" id="UP000503339">
    <property type="component" value="Chromosome"/>
</dbReference>
<name>A0A6M7UJL1_9HYPH</name>
<organism evidence="1 2">
    <name type="scientific">Mesorhizobium erdmanii</name>
    <dbReference type="NCBI Taxonomy" id="1777866"/>
    <lineage>
        <taxon>Bacteria</taxon>
        <taxon>Pseudomonadati</taxon>
        <taxon>Pseudomonadota</taxon>
        <taxon>Alphaproteobacteria</taxon>
        <taxon>Hyphomicrobiales</taxon>
        <taxon>Phyllobacteriaceae</taxon>
        <taxon>Mesorhizobium</taxon>
    </lineage>
</organism>
<proteinExistence type="predicted"/>
<sequence>MPDALGRCALQPFVRVDSQNPIGSRIIRGFEQQLPSLRLAAENAFRLTIVEGYPAVDNGIQIGNQIGNQMRIIAIAEDSNCSLARP</sequence>
<evidence type="ECO:0000313" key="1">
    <source>
        <dbReference type="EMBL" id="QKC75967.1"/>
    </source>
</evidence>